<dbReference type="InterPro" id="IPR001304">
    <property type="entry name" value="C-type_lectin-like"/>
</dbReference>
<dbReference type="InterPro" id="IPR013783">
    <property type="entry name" value="Ig-like_fold"/>
</dbReference>
<evidence type="ECO:0000256" key="2">
    <source>
        <dbReference type="SAM" id="MobiDB-lite"/>
    </source>
</evidence>
<dbReference type="CDD" id="cd00063">
    <property type="entry name" value="FN3"/>
    <property type="match status" value="1"/>
</dbReference>
<evidence type="ECO:0000313" key="5">
    <source>
        <dbReference type="EMBL" id="MEQ2311540.1"/>
    </source>
</evidence>
<organism evidence="5 6">
    <name type="scientific">Ameca splendens</name>
    <dbReference type="NCBI Taxonomy" id="208324"/>
    <lineage>
        <taxon>Eukaryota</taxon>
        <taxon>Metazoa</taxon>
        <taxon>Chordata</taxon>
        <taxon>Craniata</taxon>
        <taxon>Vertebrata</taxon>
        <taxon>Euteleostomi</taxon>
        <taxon>Actinopterygii</taxon>
        <taxon>Neopterygii</taxon>
        <taxon>Teleostei</taxon>
        <taxon>Neoteleostei</taxon>
        <taxon>Acanthomorphata</taxon>
        <taxon>Ovalentaria</taxon>
        <taxon>Atherinomorphae</taxon>
        <taxon>Cyprinodontiformes</taxon>
        <taxon>Goodeidae</taxon>
        <taxon>Ameca</taxon>
    </lineage>
</organism>
<feature type="region of interest" description="Disordered" evidence="2">
    <location>
        <begin position="348"/>
        <end position="391"/>
    </location>
</feature>
<evidence type="ECO:0000259" key="4">
    <source>
        <dbReference type="PROSITE" id="PS50041"/>
    </source>
</evidence>
<evidence type="ECO:0000256" key="3">
    <source>
        <dbReference type="SAM" id="SignalP"/>
    </source>
</evidence>
<evidence type="ECO:0000256" key="1">
    <source>
        <dbReference type="ARBA" id="ARBA00023157"/>
    </source>
</evidence>
<dbReference type="InterPro" id="IPR003961">
    <property type="entry name" value="FN3_dom"/>
</dbReference>
<dbReference type="InterPro" id="IPR016186">
    <property type="entry name" value="C-type_lectin-like/link_sf"/>
</dbReference>
<dbReference type="InterPro" id="IPR018378">
    <property type="entry name" value="C-type_lectin_CS"/>
</dbReference>
<dbReference type="SUPFAM" id="SSF49265">
    <property type="entry name" value="Fibronectin type III"/>
    <property type="match status" value="1"/>
</dbReference>
<accession>A0ABV1A175</accession>
<dbReference type="SMART" id="SM00034">
    <property type="entry name" value="CLECT"/>
    <property type="match status" value="2"/>
</dbReference>
<comment type="caution">
    <text evidence="5">The sequence shown here is derived from an EMBL/GenBank/DDBJ whole genome shotgun (WGS) entry which is preliminary data.</text>
</comment>
<dbReference type="Gene3D" id="2.60.40.10">
    <property type="entry name" value="Immunoglobulins"/>
    <property type="match status" value="1"/>
</dbReference>
<feature type="compositionally biased region" description="Low complexity" evidence="2">
    <location>
        <begin position="367"/>
        <end position="385"/>
    </location>
</feature>
<reference evidence="5 6" key="1">
    <citation type="submission" date="2021-06" db="EMBL/GenBank/DDBJ databases">
        <authorList>
            <person name="Palmer J.M."/>
        </authorList>
    </citation>
    <scope>NUCLEOTIDE SEQUENCE [LARGE SCALE GENOMIC DNA]</scope>
    <source>
        <strain evidence="5 6">AS_MEX2019</strain>
        <tissue evidence="5">Muscle</tissue>
    </source>
</reference>
<dbReference type="Pfam" id="PF00059">
    <property type="entry name" value="Lectin_C"/>
    <property type="match status" value="2"/>
</dbReference>
<sequence length="391" mass="43731">MDYRLIFIGLTGALLHVRFAQTHQYYFVNTPLTWKDAQRFCRHYYTDLATIENMDDVTAVNQANLNYAGLAWIGLYDVWKWSLNDSSFYSQGESTFANWDSQQPNNLLGIEDCVELYSYSGKWNDNNCHNVQPFVCYNGTVNGEPSFVFINQDKSWNEAQRYCRENHVDVASARTQTENDIIQHLIPFGSMWIGLYRAKSWSDGSTSNFRHWGAGQPNGGYGAECLAAAFGDAGKWSDEPCFQSLPFICYIRSPRHAGGLIKLRVNETSITLQWNKVNDTSFVLQFNGRDTFISAPDGDGPVTHTVSSLTAGTRYTFTLFSVFGNVRDSGEQLTAVTAYSYSYSYSSSSAYPGPGHGGSRLSRDAQTSLSPDTTSSSSRGSPRRSQASRET</sequence>
<dbReference type="InterPro" id="IPR016187">
    <property type="entry name" value="CTDL_fold"/>
</dbReference>
<keyword evidence="1" id="KW-1015">Disulfide bond</keyword>
<dbReference type="SUPFAM" id="SSF56436">
    <property type="entry name" value="C-type lectin-like"/>
    <property type="match status" value="2"/>
</dbReference>
<protein>
    <recommendedName>
        <fullName evidence="4">C-type lectin domain-containing protein</fullName>
    </recommendedName>
</protein>
<feature type="domain" description="C-type lectin" evidence="4">
    <location>
        <begin position="20"/>
        <end position="137"/>
    </location>
</feature>
<keyword evidence="6" id="KW-1185">Reference proteome</keyword>
<dbReference type="PANTHER" id="PTHR45784:SF3">
    <property type="entry name" value="C-TYPE LECTIN DOMAIN FAMILY 4 MEMBER K-LIKE-RELATED"/>
    <property type="match status" value="1"/>
</dbReference>
<dbReference type="Gene3D" id="3.10.100.10">
    <property type="entry name" value="Mannose-Binding Protein A, subunit A"/>
    <property type="match status" value="2"/>
</dbReference>
<evidence type="ECO:0000313" key="6">
    <source>
        <dbReference type="Proteomes" id="UP001469553"/>
    </source>
</evidence>
<name>A0ABV1A175_9TELE</name>
<keyword evidence="3" id="KW-0732">Signal</keyword>
<proteinExistence type="predicted"/>
<dbReference type="PANTHER" id="PTHR45784">
    <property type="entry name" value="C-TYPE LECTIN DOMAIN FAMILY 20 MEMBER A-RELATED"/>
    <property type="match status" value="1"/>
</dbReference>
<dbReference type="PROSITE" id="PS00615">
    <property type="entry name" value="C_TYPE_LECTIN_1"/>
    <property type="match status" value="2"/>
</dbReference>
<gene>
    <name evidence="5" type="ORF">AMECASPLE_021162</name>
</gene>
<feature type="domain" description="C-type lectin" evidence="4">
    <location>
        <begin position="142"/>
        <end position="250"/>
    </location>
</feature>
<feature type="signal peptide" evidence="3">
    <location>
        <begin position="1"/>
        <end position="22"/>
    </location>
</feature>
<feature type="chain" id="PRO_5045216828" description="C-type lectin domain-containing protein" evidence="3">
    <location>
        <begin position="23"/>
        <end position="391"/>
    </location>
</feature>
<dbReference type="InterPro" id="IPR036116">
    <property type="entry name" value="FN3_sf"/>
</dbReference>
<dbReference type="PROSITE" id="PS50041">
    <property type="entry name" value="C_TYPE_LECTIN_2"/>
    <property type="match status" value="2"/>
</dbReference>
<dbReference type="EMBL" id="JAHRIP010077046">
    <property type="protein sequence ID" value="MEQ2311540.1"/>
    <property type="molecule type" value="Genomic_DNA"/>
</dbReference>
<dbReference type="SMART" id="SM00060">
    <property type="entry name" value="FN3"/>
    <property type="match status" value="1"/>
</dbReference>
<dbReference type="Proteomes" id="UP001469553">
    <property type="component" value="Unassembled WGS sequence"/>
</dbReference>